<keyword evidence="2" id="KW-1185">Reference proteome</keyword>
<accession>A0ABS2Q8F0</accession>
<dbReference type="Proteomes" id="UP000823201">
    <property type="component" value="Unassembled WGS sequence"/>
</dbReference>
<proteinExistence type="predicted"/>
<comment type="caution">
    <text evidence="1">The sequence shown here is derived from an EMBL/GenBank/DDBJ whole genome shotgun (WGS) entry which is preliminary data.</text>
</comment>
<gene>
    <name evidence="1" type="ORF">JOC27_001039</name>
</gene>
<sequence>MSIEDCEPSYIFGNMAHLSLPGDLKLPDYEGKTGMLPEWTAARGKDRTACFLFLLEREAAALGFFISVTFVQKEGKRRERALALRSASHIFELILEGGFSK</sequence>
<reference evidence="1 2" key="1">
    <citation type="submission" date="2021-01" db="EMBL/GenBank/DDBJ databases">
        <title>Genomic Encyclopedia of Type Strains, Phase IV (KMG-IV): sequencing the most valuable type-strain genomes for metagenomic binning, comparative biology and taxonomic classification.</title>
        <authorList>
            <person name="Goeker M."/>
        </authorList>
    </citation>
    <scope>NUCLEOTIDE SEQUENCE [LARGE SCALE GENOMIC DNA]</scope>
    <source>
        <strain evidence="1 2">DSM 100968</strain>
    </source>
</reference>
<organism evidence="1 2">
    <name type="scientific">Sporolactobacillus spathodeae</name>
    <dbReference type="NCBI Taxonomy" id="1465502"/>
    <lineage>
        <taxon>Bacteria</taxon>
        <taxon>Bacillati</taxon>
        <taxon>Bacillota</taxon>
        <taxon>Bacilli</taxon>
        <taxon>Bacillales</taxon>
        <taxon>Sporolactobacillaceae</taxon>
        <taxon>Sporolactobacillus</taxon>
    </lineage>
</organism>
<dbReference type="EMBL" id="JAFBEV010000006">
    <property type="protein sequence ID" value="MBM7657590.1"/>
    <property type="molecule type" value="Genomic_DNA"/>
</dbReference>
<evidence type="ECO:0000313" key="2">
    <source>
        <dbReference type="Proteomes" id="UP000823201"/>
    </source>
</evidence>
<name>A0ABS2Q8F0_9BACL</name>
<evidence type="ECO:0000313" key="1">
    <source>
        <dbReference type="EMBL" id="MBM7657590.1"/>
    </source>
</evidence>
<protein>
    <submittedName>
        <fullName evidence="1">Uncharacterized protein</fullName>
    </submittedName>
</protein>